<sequence length="429" mass="47138">MSRTASAYDESVVRQVNARTDCRVCGGTLRTILDLGDQYLQGSFVKPGTPEPPAVRFPLELTRCVGDCGLVQLRHTLPPGLLYDTYWYRSRINDTMRTHLREIAESGVAALGRPLRRALDIGCNDGTLLQNLRGAELWGIDPSNATDDAPEGITLVRDFFPSPALDEHAGTFDVVTSIAMFYDVEDPVAFARAVERMLAPGGVWVVEVAYLREMLSTTGYDSICHEHLSYYSLSTLTFILRQAGLEIRRASVNGMNGGSICCVVTRSTEGADHADGSVAELAAQERELGLDQSEPYERFADNVRAHRDELVKMLHGLRDSGSTVHVYGASTKGNTLLQYCGIDRTLIPYAAERNPDKVGARTLGTDIEIISEADSRARRPDHYLVLPWHFHDEIVAREAATVAAGTKLIFPLPSLRVVQASRTDSRVGS</sequence>
<dbReference type="InterPro" id="IPR038576">
    <property type="entry name" value="Methyltransf_Zn-bd_dom_put_sf"/>
</dbReference>
<dbReference type="Gene3D" id="3.40.50.150">
    <property type="entry name" value="Vaccinia Virus protein VP39"/>
    <property type="match status" value="1"/>
</dbReference>
<accession>A0A1C5ADE9</accession>
<dbReference type="CDD" id="cd02440">
    <property type="entry name" value="AdoMet_MTases"/>
    <property type="match status" value="1"/>
</dbReference>
<dbReference type="InterPro" id="IPR013691">
    <property type="entry name" value="MeTrfase_14"/>
</dbReference>
<dbReference type="Pfam" id="PF08484">
    <property type="entry name" value="Methyltransf_14"/>
    <property type="match status" value="1"/>
</dbReference>
<reference evidence="4" key="1">
    <citation type="submission" date="2016-06" db="EMBL/GenBank/DDBJ databases">
        <authorList>
            <person name="Varghese N."/>
            <person name="Submissions Spin"/>
        </authorList>
    </citation>
    <scope>NUCLEOTIDE SEQUENCE [LARGE SCALE GENOMIC DNA]</scope>
    <source>
        <strain evidence="4">DSM 43168</strain>
    </source>
</reference>
<gene>
    <name evidence="3" type="ORF">GA0070563_112213</name>
</gene>
<dbReference type="Pfam" id="PF08421">
    <property type="entry name" value="Methyltransf_13"/>
    <property type="match status" value="1"/>
</dbReference>
<dbReference type="AlphaFoldDB" id="A0A1C5ADE9"/>
<dbReference type="InterPro" id="IPR013630">
    <property type="entry name" value="Methyltransf_Zn-bd_dom_put"/>
</dbReference>
<evidence type="ECO:0000313" key="3">
    <source>
        <dbReference type="EMBL" id="SCF43268.1"/>
    </source>
</evidence>
<protein>
    <submittedName>
        <fullName evidence="3">Putative zinc binding domain-containing protein</fullName>
    </submittedName>
</protein>
<dbReference type="SUPFAM" id="SSF53335">
    <property type="entry name" value="S-adenosyl-L-methionine-dependent methyltransferases"/>
    <property type="match status" value="1"/>
</dbReference>
<keyword evidence="4" id="KW-1185">Reference proteome</keyword>
<evidence type="ECO:0000259" key="1">
    <source>
        <dbReference type="Pfam" id="PF08421"/>
    </source>
</evidence>
<feature type="domain" description="Methyltransferase putative zinc binding" evidence="1">
    <location>
        <begin position="22"/>
        <end position="83"/>
    </location>
</feature>
<evidence type="ECO:0000313" key="4">
    <source>
        <dbReference type="Proteomes" id="UP000183585"/>
    </source>
</evidence>
<evidence type="ECO:0000259" key="2">
    <source>
        <dbReference type="Pfam" id="PF08484"/>
    </source>
</evidence>
<dbReference type="Pfam" id="PF13489">
    <property type="entry name" value="Methyltransf_23"/>
    <property type="match status" value="1"/>
</dbReference>
<name>A0A1C5ADE9_9ACTN</name>
<dbReference type="PANTHER" id="PTHR43861">
    <property type="entry name" value="TRANS-ACONITATE 2-METHYLTRANSFERASE-RELATED"/>
    <property type="match status" value="1"/>
</dbReference>
<dbReference type="Gene3D" id="6.10.250.3100">
    <property type="match status" value="1"/>
</dbReference>
<dbReference type="InterPro" id="IPR029063">
    <property type="entry name" value="SAM-dependent_MTases_sf"/>
</dbReference>
<organism evidence="3 4">
    <name type="scientific">Micromonospora carbonacea</name>
    <dbReference type="NCBI Taxonomy" id="47853"/>
    <lineage>
        <taxon>Bacteria</taxon>
        <taxon>Bacillati</taxon>
        <taxon>Actinomycetota</taxon>
        <taxon>Actinomycetes</taxon>
        <taxon>Micromonosporales</taxon>
        <taxon>Micromonosporaceae</taxon>
        <taxon>Micromonospora</taxon>
    </lineage>
</organism>
<dbReference type="Gene3D" id="6.20.50.110">
    <property type="entry name" value="Methyltransferase, zinc-binding domain"/>
    <property type="match status" value="1"/>
</dbReference>
<dbReference type="PANTHER" id="PTHR43861:SF5">
    <property type="entry name" value="BLL5978 PROTEIN"/>
    <property type="match status" value="1"/>
</dbReference>
<dbReference type="Gene3D" id="3.40.50.720">
    <property type="entry name" value="NAD(P)-binding Rossmann-like Domain"/>
    <property type="match status" value="1"/>
</dbReference>
<dbReference type="EMBL" id="FMCT01000012">
    <property type="protein sequence ID" value="SCF43268.1"/>
    <property type="molecule type" value="Genomic_DNA"/>
</dbReference>
<feature type="domain" description="C-methyltransferase" evidence="2">
    <location>
        <begin position="255"/>
        <end position="413"/>
    </location>
</feature>
<proteinExistence type="predicted"/>
<dbReference type="Proteomes" id="UP000183585">
    <property type="component" value="Unassembled WGS sequence"/>
</dbReference>